<dbReference type="PROSITE" id="PS01304">
    <property type="entry name" value="UBIH"/>
    <property type="match status" value="1"/>
</dbReference>
<dbReference type="PRINTS" id="PR00420">
    <property type="entry name" value="RNGMNOXGNASE"/>
</dbReference>
<evidence type="ECO:0000313" key="8">
    <source>
        <dbReference type="EMBL" id="CAK7336229.1"/>
    </source>
</evidence>
<protein>
    <recommendedName>
        <fullName evidence="7">FAD-binding domain-containing protein</fullName>
    </recommendedName>
</protein>
<dbReference type="AlphaFoldDB" id="A0AAV1RHY7"/>
<evidence type="ECO:0000256" key="2">
    <source>
        <dbReference type="ARBA" id="ARBA00005349"/>
    </source>
</evidence>
<dbReference type="Pfam" id="PF01494">
    <property type="entry name" value="FAD_binding_3"/>
    <property type="match status" value="1"/>
</dbReference>
<gene>
    <name evidence="8" type="ORF">DCAF_LOCUS11236</name>
</gene>
<accession>A0AAV1RHY7</accession>
<keyword evidence="3" id="KW-0285">Flavoprotein</keyword>
<dbReference type="InterPro" id="IPR002938">
    <property type="entry name" value="FAD-bd"/>
</dbReference>
<sequence>MIRVTARKVFAANNQIFKLSRKQFCSDAAAKASTATASAQFNQESDGKLNFTGNVQPYDIAIVGGGMVGMALACSLATMPLTKHLNIAIIDSNPAFVNKLCIKREDPPDPRVSTVTPATISFFKDAGAWQYVQQHRHAYFDKMQVWDYTGLGYTKYDARDVDKEVLGCVVENKVLHSSLLSRIEDTDFRKTIYPSRLTSMSLHPSSSSMVVDSTTSTETLYAGGRLAKLELSDGNSLYAKLVVGSDGGSQKSGSFRDLKQLGGNTHRMQSYALNIVWTMNPEESSNFKSMNEDDFVKAVNHALDYGYGPHPKSSVPRSADIFSWLRGNVTITVNESFEIPPKVVKLASERMAFPLSLMHANDYASKRVVLIGDAAHTVHPLAGQGVNLGFGDAFALSRIIAEGIAVGMDIGEVSLLKRYEAERKPANIAMMAILDGFQKVYSVDFGPLNILRAAAFHGAQFISPLKRSIISYASGEQRLPLFS</sequence>
<organism evidence="8 9">
    <name type="scientific">Dovyalis caffra</name>
    <dbReference type="NCBI Taxonomy" id="77055"/>
    <lineage>
        <taxon>Eukaryota</taxon>
        <taxon>Viridiplantae</taxon>
        <taxon>Streptophyta</taxon>
        <taxon>Embryophyta</taxon>
        <taxon>Tracheophyta</taxon>
        <taxon>Spermatophyta</taxon>
        <taxon>Magnoliopsida</taxon>
        <taxon>eudicotyledons</taxon>
        <taxon>Gunneridae</taxon>
        <taxon>Pentapetalae</taxon>
        <taxon>rosids</taxon>
        <taxon>fabids</taxon>
        <taxon>Malpighiales</taxon>
        <taxon>Salicaceae</taxon>
        <taxon>Flacourtieae</taxon>
        <taxon>Dovyalis</taxon>
    </lineage>
</organism>
<evidence type="ECO:0000256" key="3">
    <source>
        <dbReference type="ARBA" id="ARBA00022630"/>
    </source>
</evidence>
<keyword evidence="4" id="KW-0274">FAD</keyword>
<dbReference type="Proteomes" id="UP001314170">
    <property type="component" value="Unassembled WGS sequence"/>
</dbReference>
<comment type="similarity">
    <text evidence="2">Belongs to the UbiH/COQ6 family.</text>
</comment>
<dbReference type="GO" id="GO:0071949">
    <property type="term" value="F:FAD binding"/>
    <property type="evidence" value="ECO:0007669"/>
    <property type="project" value="InterPro"/>
</dbReference>
<comment type="caution">
    <text evidence="8">The sequence shown here is derived from an EMBL/GenBank/DDBJ whole genome shotgun (WGS) entry which is preliminary data.</text>
</comment>
<comment type="cofactor">
    <cofactor evidence="1">
        <name>FAD</name>
        <dbReference type="ChEBI" id="CHEBI:57692"/>
    </cofactor>
</comment>
<dbReference type="GO" id="GO:0006744">
    <property type="term" value="P:ubiquinone biosynthetic process"/>
    <property type="evidence" value="ECO:0007669"/>
    <property type="project" value="UniProtKB-ARBA"/>
</dbReference>
<evidence type="ECO:0000259" key="7">
    <source>
        <dbReference type="Pfam" id="PF01494"/>
    </source>
</evidence>
<keyword evidence="5" id="KW-0560">Oxidoreductase</keyword>
<proteinExistence type="inferred from homology"/>
<evidence type="ECO:0000313" key="9">
    <source>
        <dbReference type="Proteomes" id="UP001314170"/>
    </source>
</evidence>
<keyword evidence="9" id="KW-1185">Reference proteome</keyword>
<dbReference type="Gene3D" id="3.50.50.60">
    <property type="entry name" value="FAD/NAD(P)-binding domain"/>
    <property type="match status" value="2"/>
</dbReference>
<evidence type="ECO:0000256" key="6">
    <source>
        <dbReference type="ARBA" id="ARBA00023033"/>
    </source>
</evidence>
<keyword evidence="6" id="KW-0503">Monooxygenase</keyword>
<name>A0AAV1RHY7_9ROSI</name>
<dbReference type="InterPro" id="IPR036188">
    <property type="entry name" value="FAD/NAD-bd_sf"/>
</dbReference>
<dbReference type="GO" id="GO:0005739">
    <property type="term" value="C:mitochondrion"/>
    <property type="evidence" value="ECO:0007669"/>
    <property type="project" value="TreeGrafter"/>
</dbReference>
<dbReference type="FunFam" id="3.50.50.60:FF:000021">
    <property type="entry name" value="Ubiquinone biosynthesis monooxygenase COQ6"/>
    <property type="match status" value="1"/>
</dbReference>
<dbReference type="GO" id="GO:0004497">
    <property type="term" value="F:monooxygenase activity"/>
    <property type="evidence" value="ECO:0007669"/>
    <property type="project" value="UniProtKB-KW"/>
</dbReference>
<evidence type="ECO:0000256" key="4">
    <source>
        <dbReference type="ARBA" id="ARBA00022827"/>
    </source>
</evidence>
<evidence type="ECO:0000256" key="5">
    <source>
        <dbReference type="ARBA" id="ARBA00023002"/>
    </source>
</evidence>
<dbReference type="PANTHER" id="PTHR43876:SF7">
    <property type="entry name" value="UBIQUINONE BIOSYNTHESIS MONOOXYGENASE COQ6, MITOCHONDRIAL"/>
    <property type="match status" value="1"/>
</dbReference>
<evidence type="ECO:0000256" key="1">
    <source>
        <dbReference type="ARBA" id="ARBA00001974"/>
    </source>
</evidence>
<dbReference type="PANTHER" id="PTHR43876">
    <property type="entry name" value="UBIQUINONE BIOSYNTHESIS MONOOXYGENASE COQ6, MITOCHONDRIAL"/>
    <property type="match status" value="1"/>
</dbReference>
<dbReference type="GO" id="GO:0016123">
    <property type="term" value="P:xanthophyll biosynthetic process"/>
    <property type="evidence" value="ECO:0007669"/>
    <property type="project" value="TreeGrafter"/>
</dbReference>
<feature type="domain" description="FAD-binding" evidence="7">
    <location>
        <begin position="59"/>
        <end position="430"/>
    </location>
</feature>
<dbReference type="SUPFAM" id="SSF51905">
    <property type="entry name" value="FAD/NAD(P)-binding domain"/>
    <property type="match status" value="1"/>
</dbReference>
<dbReference type="GO" id="GO:0016120">
    <property type="term" value="P:carotene biosynthetic process"/>
    <property type="evidence" value="ECO:0007669"/>
    <property type="project" value="TreeGrafter"/>
</dbReference>
<dbReference type="InterPro" id="IPR051205">
    <property type="entry name" value="UbiH/COQ6_monooxygenase"/>
</dbReference>
<reference evidence="8 9" key="1">
    <citation type="submission" date="2024-01" db="EMBL/GenBank/DDBJ databases">
        <authorList>
            <person name="Waweru B."/>
        </authorList>
    </citation>
    <scope>NUCLEOTIDE SEQUENCE [LARGE SCALE GENOMIC DNA]</scope>
</reference>
<dbReference type="InterPro" id="IPR018168">
    <property type="entry name" value="Ubi_Hdrlase_CS"/>
</dbReference>
<dbReference type="EMBL" id="CAWUPB010000994">
    <property type="protein sequence ID" value="CAK7336229.1"/>
    <property type="molecule type" value="Genomic_DNA"/>
</dbReference>